<keyword evidence="5 6" id="KW-0472">Membrane</keyword>
<organism evidence="8 9">
    <name type="scientific">Pelosinus fermentans JBW45</name>
    <dbReference type="NCBI Taxonomy" id="1192197"/>
    <lineage>
        <taxon>Bacteria</taxon>
        <taxon>Bacillati</taxon>
        <taxon>Bacillota</taxon>
        <taxon>Negativicutes</taxon>
        <taxon>Selenomonadales</taxon>
        <taxon>Sporomusaceae</taxon>
        <taxon>Pelosinus</taxon>
    </lineage>
</organism>
<dbReference type="STRING" id="1192197.JBW_04157"/>
<keyword evidence="3 6" id="KW-0812">Transmembrane</keyword>
<proteinExistence type="predicted"/>
<evidence type="ECO:0000313" key="8">
    <source>
        <dbReference type="EMBL" id="AJQ29490.1"/>
    </source>
</evidence>
<evidence type="ECO:0000256" key="3">
    <source>
        <dbReference type="ARBA" id="ARBA00022692"/>
    </source>
</evidence>
<dbReference type="GO" id="GO:0005886">
    <property type="term" value="C:plasma membrane"/>
    <property type="evidence" value="ECO:0007669"/>
    <property type="project" value="UniProtKB-SubCell"/>
</dbReference>
<dbReference type="KEGG" id="pft:JBW_04157"/>
<accession>I9NMM8</accession>
<keyword evidence="2" id="KW-1003">Cell membrane</keyword>
<evidence type="ECO:0000256" key="6">
    <source>
        <dbReference type="SAM" id="Phobius"/>
    </source>
</evidence>
<name>I9NMM8_9FIRM</name>
<evidence type="ECO:0000256" key="5">
    <source>
        <dbReference type="ARBA" id="ARBA00023136"/>
    </source>
</evidence>
<evidence type="ECO:0000256" key="1">
    <source>
        <dbReference type="ARBA" id="ARBA00004651"/>
    </source>
</evidence>
<dbReference type="InterPro" id="IPR051791">
    <property type="entry name" value="Pra-immunoreactive"/>
</dbReference>
<feature type="transmembrane region" description="Helical" evidence="6">
    <location>
        <begin position="115"/>
        <end position="140"/>
    </location>
</feature>
<feature type="transmembrane region" description="Helical" evidence="6">
    <location>
        <begin position="73"/>
        <end position="94"/>
    </location>
</feature>
<dbReference type="Pfam" id="PF06271">
    <property type="entry name" value="RDD"/>
    <property type="match status" value="1"/>
</dbReference>
<sequence>MADDIRTYARRRVIAGILDIVFFVFIYIVLLSISLPIIGFLAGLFIIMLYNGIISEFFVGKLTMMLYFIVESGAYNLLFFLLCIYFFSVVENFLQASPGKKLVRLRVASIKGNRIGCGILFLRNILKCISIGFCGVGYFICFKNKHRQAWHDKVTKTKVIIPQMVQTILPQ</sequence>
<reference evidence="9" key="2">
    <citation type="submission" date="2015-02" db="EMBL/GenBank/DDBJ databases">
        <title>Complete Genome Sequence of Pelosinus fermentans JBW45.</title>
        <authorList>
            <person name="De Leon K.B."/>
            <person name="Utturkar S.M."/>
            <person name="Camilleri L.B."/>
            <person name="Arkin A.P."/>
            <person name="Fields M.W."/>
            <person name="Brown S.D."/>
            <person name="Wall J.D."/>
        </authorList>
    </citation>
    <scope>NUCLEOTIDE SEQUENCE [LARGE SCALE GENOMIC DNA]</scope>
    <source>
        <strain evidence="9">JBW45</strain>
    </source>
</reference>
<dbReference type="AlphaFoldDB" id="I9NMM8"/>
<dbReference type="RefSeq" id="WP_007959361.1">
    <property type="nucleotide sequence ID" value="NZ_CP010978.1"/>
</dbReference>
<dbReference type="OrthoDB" id="3254248at2"/>
<evidence type="ECO:0000259" key="7">
    <source>
        <dbReference type="Pfam" id="PF06271"/>
    </source>
</evidence>
<protein>
    <submittedName>
        <fullName evidence="8">RDD domain containing protein</fullName>
    </submittedName>
</protein>
<evidence type="ECO:0000313" key="9">
    <source>
        <dbReference type="Proteomes" id="UP000005361"/>
    </source>
</evidence>
<dbReference type="PANTHER" id="PTHR36115">
    <property type="entry name" value="PROLINE-RICH ANTIGEN HOMOLOG-RELATED"/>
    <property type="match status" value="1"/>
</dbReference>
<evidence type="ECO:0000256" key="2">
    <source>
        <dbReference type="ARBA" id="ARBA00022475"/>
    </source>
</evidence>
<dbReference type="InterPro" id="IPR010432">
    <property type="entry name" value="RDD"/>
</dbReference>
<feature type="transmembrane region" description="Helical" evidence="6">
    <location>
        <begin position="20"/>
        <end position="53"/>
    </location>
</feature>
<comment type="subcellular location">
    <subcellularLocation>
        <location evidence="1">Cell membrane</location>
        <topology evidence="1">Multi-pass membrane protein</topology>
    </subcellularLocation>
</comment>
<keyword evidence="4 6" id="KW-1133">Transmembrane helix</keyword>
<feature type="domain" description="RDD" evidence="7">
    <location>
        <begin position="10"/>
        <end position="155"/>
    </location>
</feature>
<evidence type="ECO:0000256" key="4">
    <source>
        <dbReference type="ARBA" id="ARBA00022989"/>
    </source>
</evidence>
<dbReference type="EMBL" id="CP010978">
    <property type="protein sequence ID" value="AJQ29490.1"/>
    <property type="molecule type" value="Genomic_DNA"/>
</dbReference>
<dbReference type="HOGENOM" id="CLU_1561443_0_0_9"/>
<gene>
    <name evidence="8" type="ORF">JBW_04157</name>
</gene>
<reference evidence="8 9" key="1">
    <citation type="journal article" date="2015" name="Genome Announc.">
        <title>Complete Genome Sequence of Pelosinus fermentans JBW45, a Member of a Remarkably Competitive Group of Negativicutes in the Firmicutes Phylum.</title>
        <authorList>
            <person name="De Leon K.B."/>
            <person name="Utturkar S.M."/>
            <person name="Camilleri L.B."/>
            <person name="Elias D.A."/>
            <person name="Arkin A.P."/>
            <person name="Fields M.W."/>
            <person name="Brown S.D."/>
            <person name="Wall J.D."/>
        </authorList>
    </citation>
    <scope>NUCLEOTIDE SEQUENCE [LARGE SCALE GENOMIC DNA]</scope>
    <source>
        <strain evidence="8 9">JBW45</strain>
    </source>
</reference>
<dbReference type="Proteomes" id="UP000005361">
    <property type="component" value="Chromosome"/>
</dbReference>